<dbReference type="Proteomes" id="UP001060215">
    <property type="component" value="Chromosome 13"/>
</dbReference>
<dbReference type="EMBL" id="CM045770">
    <property type="protein sequence ID" value="KAI7992442.1"/>
    <property type="molecule type" value="Genomic_DNA"/>
</dbReference>
<sequence>MKEKQAADIVDGFILVFKVKDDQIKKVVEENVDLRKTIGVLEEQLAEQDVHNLTQAFRTVDDGCTDRGDGKAVGIKDRTTLDIVGLYGNNRSTKADNCGGSNDMTGGVLVEISQNDSDVVEVGRCMPVGQRVECVQKSFVRNLKCKVRKELRLPKFEYYGVGNLRMGCNVVGDNKVVDVVRSGMGRGRAERVIDVDAFAVRSREWSGFALNNQLGVWKMMTEMEKEKIRDAYNKDEDRPVIWASSGHDMCVYFADIKSLVQPSSLYGNITNWFTILKDTILEIQRAAVAGLGDDDAMQIAETGVEAIIDCP</sequence>
<proteinExistence type="predicted"/>
<comment type="caution">
    <text evidence="1">The sequence shown here is derived from an EMBL/GenBank/DDBJ whole genome shotgun (WGS) entry which is preliminary data.</text>
</comment>
<organism evidence="1 2">
    <name type="scientific">Camellia lanceoleosa</name>
    <dbReference type="NCBI Taxonomy" id="1840588"/>
    <lineage>
        <taxon>Eukaryota</taxon>
        <taxon>Viridiplantae</taxon>
        <taxon>Streptophyta</taxon>
        <taxon>Embryophyta</taxon>
        <taxon>Tracheophyta</taxon>
        <taxon>Spermatophyta</taxon>
        <taxon>Magnoliopsida</taxon>
        <taxon>eudicotyledons</taxon>
        <taxon>Gunneridae</taxon>
        <taxon>Pentapetalae</taxon>
        <taxon>asterids</taxon>
        <taxon>Ericales</taxon>
        <taxon>Theaceae</taxon>
        <taxon>Camellia</taxon>
    </lineage>
</organism>
<reference evidence="1 2" key="1">
    <citation type="journal article" date="2022" name="Plant J.">
        <title>Chromosome-level genome of Camellia lanceoleosa provides a valuable resource for understanding genome evolution and self-incompatibility.</title>
        <authorList>
            <person name="Gong W."/>
            <person name="Xiao S."/>
            <person name="Wang L."/>
            <person name="Liao Z."/>
            <person name="Chang Y."/>
            <person name="Mo W."/>
            <person name="Hu G."/>
            <person name="Li W."/>
            <person name="Zhao G."/>
            <person name="Zhu H."/>
            <person name="Hu X."/>
            <person name="Ji K."/>
            <person name="Xiang X."/>
            <person name="Song Q."/>
            <person name="Yuan D."/>
            <person name="Jin S."/>
            <person name="Zhang L."/>
        </authorList>
    </citation>
    <scope>NUCLEOTIDE SEQUENCE [LARGE SCALE GENOMIC DNA]</scope>
    <source>
        <strain evidence="1">SQ_2022a</strain>
    </source>
</reference>
<evidence type="ECO:0000313" key="1">
    <source>
        <dbReference type="EMBL" id="KAI7992442.1"/>
    </source>
</evidence>
<evidence type="ECO:0000313" key="2">
    <source>
        <dbReference type="Proteomes" id="UP001060215"/>
    </source>
</evidence>
<keyword evidence="2" id="KW-1185">Reference proteome</keyword>
<gene>
    <name evidence="1" type="ORF">LOK49_LG12G01427</name>
</gene>
<name>A0ACC0FUI0_9ERIC</name>
<protein>
    <submittedName>
        <fullName evidence="1">Uncharacterized protein</fullName>
    </submittedName>
</protein>
<accession>A0ACC0FUI0</accession>